<dbReference type="SMART" id="SM00849">
    <property type="entry name" value="Lactamase_B"/>
    <property type="match status" value="1"/>
</dbReference>
<name>A0AA41YXK0_9HYPH</name>
<organism evidence="2 3">
    <name type="scientific">Lichenifustis flavocetrariae</name>
    <dbReference type="NCBI Taxonomy" id="2949735"/>
    <lineage>
        <taxon>Bacteria</taxon>
        <taxon>Pseudomonadati</taxon>
        <taxon>Pseudomonadota</taxon>
        <taxon>Alphaproteobacteria</taxon>
        <taxon>Hyphomicrobiales</taxon>
        <taxon>Lichenihabitantaceae</taxon>
        <taxon>Lichenifustis</taxon>
    </lineage>
</organism>
<evidence type="ECO:0000313" key="3">
    <source>
        <dbReference type="Proteomes" id="UP001165667"/>
    </source>
</evidence>
<dbReference type="CDD" id="cd07715">
    <property type="entry name" value="TaR3-like_MBL-fold"/>
    <property type="match status" value="1"/>
</dbReference>
<dbReference type="SUPFAM" id="SSF56281">
    <property type="entry name" value="Metallo-hydrolase/oxidoreductase"/>
    <property type="match status" value="1"/>
</dbReference>
<dbReference type="RefSeq" id="WP_282586789.1">
    <property type="nucleotide sequence ID" value="NZ_JAMOIM010000015.1"/>
</dbReference>
<evidence type="ECO:0000313" key="2">
    <source>
        <dbReference type="EMBL" id="MCW6510416.1"/>
    </source>
</evidence>
<dbReference type="AlphaFoldDB" id="A0AA41YXK0"/>
<sequence length="295" mass="31821">MPDAAADQRPPDMLVRFWGTRGSIACPGPDTTVYGGNTACVEVRCGDRLIVLDAGSGLRPFGRLLSKASEPLDLDLLLSHCHVDHLIGLPFFQPAFNKTTSMRLWAGHLSPRDHLEGMLSQLMVPPLLPITPKTFRADITYRDFPAGDQLDLGGGVLVQTAALNHPGGATGYRIEYHGCAVAYVTDHEHLPGGPDPALVALVRDADLVIYDSTFTPAEYLNRVGWGHSTWEAGIALAERAGAKRLALFHHDPARDDEALDHIEREAAARLPGAFAAREGQVLMFNAPRGDGDGIP</sequence>
<dbReference type="InterPro" id="IPR036866">
    <property type="entry name" value="RibonucZ/Hydroxyglut_hydro"/>
</dbReference>
<gene>
    <name evidence="2" type="ORF">M8523_20565</name>
</gene>
<dbReference type="InterPro" id="IPR001279">
    <property type="entry name" value="Metallo-B-lactamas"/>
</dbReference>
<comment type="caution">
    <text evidence="2">The sequence shown here is derived from an EMBL/GenBank/DDBJ whole genome shotgun (WGS) entry which is preliminary data.</text>
</comment>
<keyword evidence="3" id="KW-1185">Reference proteome</keyword>
<proteinExistence type="predicted"/>
<reference evidence="2" key="1">
    <citation type="submission" date="2022-05" db="EMBL/GenBank/DDBJ databases">
        <authorList>
            <person name="Pankratov T."/>
        </authorList>
    </citation>
    <scope>NUCLEOTIDE SEQUENCE</scope>
    <source>
        <strain evidence="2">BP6-180914</strain>
    </source>
</reference>
<accession>A0AA41YXK0</accession>
<dbReference type="EMBL" id="JAMOIM010000015">
    <property type="protein sequence ID" value="MCW6510416.1"/>
    <property type="molecule type" value="Genomic_DNA"/>
</dbReference>
<evidence type="ECO:0000259" key="1">
    <source>
        <dbReference type="SMART" id="SM00849"/>
    </source>
</evidence>
<dbReference type="Proteomes" id="UP001165667">
    <property type="component" value="Unassembled WGS sequence"/>
</dbReference>
<protein>
    <submittedName>
        <fullName evidence="2">MBL fold metallo-hydrolase</fullName>
    </submittedName>
</protein>
<dbReference type="Gene3D" id="3.60.15.10">
    <property type="entry name" value="Ribonuclease Z/Hydroxyacylglutathione hydrolase-like"/>
    <property type="match status" value="1"/>
</dbReference>
<dbReference type="Pfam" id="PF12706">
    <property type="entry name" value="Lactamase_B_2"/>
    <property type="match status" value="1"/>
</dbReference>
<feature type="domain" description="Metallo-beta-lactamase" evidence="1">
    <location>
        <begin position="37"/>
        <end position="227"/>
    </location>
</feature>